<accession>E4RTS2</accession>
<evidence type="ECO:0008006" key="3">
    <source>
        <dbReference type="Google" id="ProtNLM"/>
    </source>
</evidence>
<dbReference type="AlphaFoldDB" id="E4RTS2"/>
<dbReference type="Pfam" id="PF14054">
    <property type="entry name" value="DUF4249"/>
    <property type="match status" value="1"/>
</dbReference>
<evidence type="ECO:0000313" key="2">
    <source>
        <dbReference type="Proteomes" id="UP000007435"/>
    </source>
</evidence>
<dbReference type="PROSITE" id="PS51257">
    <property type="entry name" value="PROKAR_LIPOPROTEIN"/>
    <property type="match status" value="1"/>
</dbReference>
<evidence type="ECO:0000313" key="1">
    <source>
        <dbReference type="EMBL" id="ADQ17796.1"/>
    </source>
</evidence>
<dbReference type="Proteomes" id="UP000007435">
    <property type="component" value="Chromosome"/>
</dbReference>
<dbReference type="eggNOG" id="ENOG502Z8B7">
    <property type="taxonomic scope" value="Bacteria"/>
</dbReference>
<dbReference type="HOGENOM" id="CLU_056928_1_0_10"/>
<protein>
    <recommendedName>
        <fullName evidence="3">DUF4249 domain-containing protein</fullName>
    </recommendedName>
</protein>
<dbReference type="RefSeq" id="WP_013408842.1">
    <property type="nucleotide sequence ID" value="NC_014655.1"/>
</dbReference>
<keyword evidence="2" id="KW-1185">Reference proteome</keyword>
<dbReference type="KEGG" id="lby:Lbys_2100"/>
<dbReference type="EMBL" id="CP002305">
    <property type="protein sequence ID" value="ADQ17796.1"/>
    <property type="molecule type" value="Genomic_DNA"/>
</dbReference>
<organism evidence="1 2">
    <name type="scientific">Leadbetterella byssophila (strain DSM 17132 / JCM 16389 / KACC 11308 / NBRC 106382 / 4M15)</name>
    <dbReference type="NCBI Taxonomy" id="649349"/>
    <lineage>
        <taxon>Bacteria</taxon>
        <taxon>Pseudomonadati</taxon>
        <taxon>Bacteroidota</taxon>
        <taxon>Cytophagia</taxon>
        <taxon>Cytophagales</taxon>
        <taxon>Leadbetterellaceae</taxon>
        <taxon>Leadbetterella</taxon>
    </lineage>
</organism>
<dbReference type="InterPro" id="IPR025345">
    <property type="entry name" value="DUF4249"/>
</dbReference>
<dbReference type="OrthoDB" id="1062680at2"/>
<reference evidence="1 2" key="2">
    <citation type="journal article" date="2011" name="Stand. Genomic Sci.">
        <title>Complete genome sequence of Leadbetterella byssophila type strain (4M15).</title>
        <authorList>
            <person name="Abt B."/>
            <person name="Teshima H."/>
            <person name="Lucas S."/>
            <person name="Lapidus A."/>
            <person name="Del Rio T.G."/>
            <person name="Nolan M."/>
            <person name="Tice H."/>
            <person name="Cheng J.F."/>
            <person name="Pitluck S."/>
            <person name="Liolios K."/>
            <person name="Pagani I."/>
            <person name="Ivanova N."/>
            <person name="Mavromatis K."/>
            <person name="Pati A."/>
            <person name="Tapia R."/>
            <person name="Han C."/>
            <person name="Goodwin L."/>
            <person name="Chen A."/>
            <person name="Palaniappan K."/>
            <person name="Land M."/>
            <person name="Hauser L."/>
            <person name="Chang Y.J."/>
            <person name="Jeffries C.D."/>
            <person name="Rohde M."/>
            <person name="Goker M."/>
            <person name="Tindall B.J."/>
            <person name="Detter J.C."/>
            <person name="Woyke T."/>
            <person name="Bristow J."/>
            <person name="Eisen J.A."/>
            <person name="Markowitz V."/>
            <person name="Hugenholtz P."/>
            <person name="Klenk H.P."/>
            <person name="Kyrpides N.C."/>
        </authorList>
    </citation>
    <scope>NUCLEOTIDE SEQUENCE [LARGE SCALE GENOMIC DNA]</scope>
    <source>
        <strain evidence="2">DSM 17132 / JCM 16389 / KACC 11308 / NBRC 106382 / 4M15</strain>
    </source>
</reference>
<sequence>MKKLLFLITTIFLFSCEEPYTPVIDVRDNSPIAIIDAFIDVSGNSIVHLSHSVPLTSDTSAIPITKADFLLESDQGLALEFSTQSPTGEHVLPHGALSPTAKYKLTVQTNLGSFESEWIEAYTSSDIKDVKLVRTDLGMEVHVSSEENQDKSRFYRWQIEETWRFNSFFVSRFIFKNGSVFRRTDEENISHCYAQNFASDIAIATTENLERNEITDQVIQFVPNMSDKLGIRYSVLVKQYSISKASFVFWNTLKKNSESVGDLFGSMPSELQGNFTSKGNMPVLGWVDAGLPAKKRVHFSAVGIDPPWAFETPFYKGCTSDIILIPDAPTLFGYNPQLVPMDELYLFENNGEPTHYSYTTKVCATCTNLGTTTTPIFWSEND</sequence>
<name>E4RTS2_LEAB4</name>
<dbReference type="STRING" id="649349.Lbys_2100"/>
<gene>
    <name evidence="1" type="ordered locus">Lbys_2100</name>
</gene>
<proteinExistence type="predicted"/>
<reference key="1">
    <citation type="submission" date="2010-11" db="EMBL/GenBank/DDBJ databases">
        <title>The complete genome of Leadbetterella byssophila DSM 17132.</title>
        <authorList>
            <consortium name="US DOE Joint Genome Institute (JGI-PGF)"/>
            <person name="Lucas S."/>
            <person name="Copeland A."/>
            <person name="Lapidus A."/>
            <person name="Glavina del Rio T."/>
            <person name="Dalin E."/>
            <person name="Tice H."/>
            <person name="Bruce D."/>
            <person name="Goodwin L."/>
            <person name="Pitluck S."/>
            <person name="Kyrpides N."/>
            <person name="Mavromatis K."/>
            <person name="Ivanova N."/>
            <person name="Teshima H."/>
            <person name="Brettin T."/>
            <person name="Detter J.C."/>
            <person name="Han C."/>
            <person name="Tapia R."/>
            <person name="Land M."/>
            <person name="Hauser L."/>
            <person name="Markowitz V."/>
            <person name="Cheng J.-F."/>
            <person name="Hugenholtz P."/>
            <person name="Woyke T."/>
            <person name="Wu D."/>
            <person name="Tindall B."/>
            <person name="Pomrenke H.G."/>
            <person name="Brambilla E."/>
            <person name="Klenk H.-P."/>
            <person name="Eisen J.A."/>
        </authorList>
    </citation>
    <scope>NUCLEOTIDE SEQUENCE [LARGE SCALE GENOMIC DNA]</scope>
    <source>
        <strain>DSM 17132</strain>
    </source>
</reference>